<keyword evidence="1" id="KW-1133">Transmembrane helix</keyword>
<reference evidence="2 3" key="1">
    <citation type="submission" date="2018-05" db="EMBL/GenBank/DDBJ databases">
        <title>Draft Genome Sequences for a Diverse set of 7 Haemophilus Species.</title>
        <authorList>
            <person name="Nichols M."/>
            <person name="Topaz N."/>
            <person name="Wang X."/>
            <person name="Wang X."/>
            <person name="Boxrud D."/>
        </authorList>
    </citation>
    <scope>NUCLEOTIDE SEQUENCE [LARGE SCALE GENOMIC DNA]</scope>
    <source>
        <strain evidence="2 3">C2006002596</strain>
    </source>
</reference>
<dbReference type="Proteomes" id="UP000253823">
    <property type="component" value="Unassembled WGS sequence"/>
</dbReference>
<accession>A0AAQ0KDI8</accession>
<comment type="caution">
    <text evidence="2">The sequence shown here is derived from an EMBL/GenBank/DDBJ whole genome shotgun (WGS) entry which is preliminary data.</text>
</comment>
<name>A0AAQ0KDI8_HAEPA</name>
<dbReference type="RefSeq" id="WP_111406505.1">
    <property type="nucleotide sequence ID" value="NZ_QEPT01000001.1"/>
</dbReference>
<feature type="transmembrane region" description="Helical" evidence="1">
    <location>
        <begin position="6"/>
        <end position="29"/>
    </location>
</feature>
<dbReference type="EMBL" id="QEPT01000001">
    <property type="protein sequence ID" value="RDE85443.1"/>
    <property type="molecule type" value="Genomic_DNA"/>
</dbReference>
<evidence type="ECO:0000313" key="3">
    <source>
        <dbReference type="Proteomes" id="UP000253823"/>
    </source>
</evidence>
<organism evidence="2 3">
    <name type="scientific">Haemophilus parainfluenzae</name>
    <dbReference type="NCBI Taxonomy" id="729"/>
    <lineage>
        <taxon>Bacteria</taxon>
        <taxon>Pseudomonadati</taxon>
        <taxon>Pseudomonadota</taxon>
        <taxon>Gammaproteobacteria</taxon>
        <taxon>Pasteurellales</taxon>
        <taxon>Pasteurellaceae</taxon>
        <taxon>Haemophilus</taxon>
    </lineage>
</organism>
<proteinExistence type="predicted"/>
<sequence length="134" mass="15640">MEGFPFFESIVVPFIVSILTSGTTWFFAVRKSRNEYRNSLIDGIDDKLDKIYQNAVEISNDSYSDANYHYMVYEVDNLEASLLKIEKDLAKFNFLVLKRILTDHIFHSTDKKKVLTQLSSGFQNVKKNLNKRFL</sequence>
<keyword evidence="1" id="KW-0472">Membrane</keyword>
<dbReference type="AlphaFoldDB" id="A0AAQ0KDI8"/>
<evidence type="ECO:0000313" key="2">
    <source>
        <dbReference type="EMBL" id="RDE85443.1"/>
    </source>
</evidence>
<evidence type="ECO:0000256" key="1">
    <source>
        <dbReference type="SAM" id="Phobius"/>
    </source>
</evidence>
<keyword evidence="1" id="KW-0812">Transmembrane</keyword>
<protein>
    <submittedName>
        <fullName evidence="2">Uncharacterized protein</fullName>
    </submittedName>
</protein>
<gene>
    <name evidence="2" type="ORF">DPV95_01235</name>
</gene>